<dbReference type="KEGG" id="amus:LMH87_010005"/>
<dbReference type="Proteomes" id="UP001144673">
    <property type="component" value="Chromosome 5"/>
</dbReference>
<dbReference type="CDD" id="cd02440">
    <property type="entry name" value="AdoMet_MTases"/>
    <property type="match status" value="1"/>
</dbReference>
<dbReference type="Pfam" id="PF13649">
    <property type="entry name" value="Methyltransf_25"/>
    <property type="match status" value="1"/>
</dbReference>
<feature type="domain" description="Methyltransferase" evidence="2">
    <location>
        <begin position="83"/>
        <end position="182"/>
    </location>
</feature>
<keyword evidence="4" id="KW-1185">Reference proteome</keyword>
<dbReference type="Gene3D" id="3.40.50.150">
    <property type="entry name" value="Vaccinia Virus protein VP39"/>
    <property type="match status" value="1"/>
</dbReference>
<dbReference type="PANTHER" id="PTHR43591:SF24">
    <property type="entry name" value="2-METHOXY-6-POLYPRENYL-1,4-BENZOQUINOL METHYLASE, MITOCHONDRIAL"/>
    <property type="match status" value="1"/>
</dbReference>
<dbReference type="PANTHER" id="PTHR43591">
    <property type="entry name" value="METHYLTRANSFERASE"/>
    <property type="match status" value="1"/>
</dbReference>
<proteinExistence type="inferred from homology"/>
<reference evidence="3" key="1">
    <citation type="journal article" date="2023" name="Access Microbiol">
        <title>De-novo genome assembly for Akanthomyces muscarius, a biocontrol agent of insect agricultural pests.</title>
        <authorList>
            <person name="Erdos Z."/>
            <person name="Studholme D.J."/>
            <person name="Raymond B."/>
            <person name="Sharma M."/>
        </authorList>
    </citation>
    <scope>NUCLEOTIDE SEQUENCE</scope>
    <source>
        <strain evidence="3">Ve6</strain>
    </source>
</reference>
<gene>
    <name evidence="3" type="ORF">LMH87_010005</name>
</gene>
<evidence type="ECO:0000313" key="3">
    <source>
        <dbReference type="EMBL" id="KAJ4153521.1"/>
    </source>
</evidence>
<evidence type="ECO:0000256" key="1">
    <source>
        <dbReference type="ARBA" id="ARBA00038158"/>
    </source>
</evidence>
<evidence type="ECO:0000259" key="2">
    <source>
        <dbReference type="Pfam" id="PF13649"/>
    </source>
</evidence>
<dbReference type="InterPro" id="IPR041698">
    <property type="entry name" value="Methyltransf_25"/>
</dbReference>
<comment type="similarity">
    <text evidence="1">Belongs to the methyltransferase superfamily. LaeA methyltransferase family.</text>
</comment>
<dbReference type="AlphaFoldDB" id="A0A9W8UMS9"/>
<dbReference type="InterPro" id="IPR029063">
    <property type="entry name" value="SAM-dependent_MTases_sf"/>
</dbReference>
<name>A0A9W8UMS9_AKAMU</name>
<dbReference type="SUPFAM" id="SSF53335">
    <property type="entry name" value="S-adenosyl-L-methionine-dependent methyltransferases"/>
    <property type="match status" value="1"/>
</dbReference>
<organism evidence="3 4">
    <name type="scientific">Akanthomyces muscarius</name>
    <name type="common">Entomopathogenic fungus</name>
    <name type="synonym">Lecanicillium muscarium</name>
    <dbReference type="NCBI Taxonomy" id="2231603"/>
    <lineage>
        <taxon>Eukaryota</taxon>
        <taxon>Fungi</taxon>
        <taxon>Dikarya</taxon>
        <taxon>Ascomycota</taxon>
        <taxon>Pezizomycotina</taxon>
        <taxon>Sordariomycetes</taxon>
        <taxon>Hypocreomycetidae</taxon>
        <taxon>Hypocreales</taxon>
        <taxon>Cordycipitaceae</taxon>
        <taxon>Akanthomyces</taxon>
    </lineage>
</organism>
<dbReference type="RefSeq" id="XP_056054179.1">
    <property type="nucleotide sequence ID" value="XM_056197096.1"/>
</dbReference>
<accession>A0A9W8UMS9</accession>
<dbReference type="EMBL" id="JAJHUN010000008">
    <property type="protein sequence ID" value="KAJ4153521.1"/>
    <property type="molecule type" value="Genomic_DNA"/>
</dbReference>
<comment type="caution">
    <text evidence="3">The sequence shown here is derived from an EMBL/GenBank/DDBJ whole genome shotgun (WGS) entry which is preliminary data.</text>
</comment>
<dbReference type="GeneID" id="80897164"/>
<sequence length="325" mass="36155">MNNTRFSFRFLRPLLSHNTRTNMSAQAGNMEKMSNTLSGSFSEADKHENTWVRTSKTIIAKLAAPLLPKMGLTADRTAPVTLLDNAAGAGVMAQEVNRTLPRTTLQAGSILATDFSEALVGITQERIKTEGWINTEARVADAQDTKLPDNTYSHVSILLGLHIIPNPDAAVKEAIRVLKPGGVFGATTFPTHTENKFWFADVKTAFDAMPFDAPLPDKMPMQMHDSGTWYEPAWVATHLESLGLKDVKVNVQGDSYYIRSADEFIDMFGMMLGFVTKMFWSEEQLAAHSADEVKALVHKHLVEKHKGQGWEVKWDVIYMTGRVDK</sequence>
<protein>
    <recommendedName>
        <fullName evidence="2">Methyltransferase domain-containing protein</fullName>
    </recommendedName>
</protein>
<evidence type="ECO:0000313" key="4">
    <source>
        <dbReference type="Proteomes" id="UP001144673"/>
    </source>
</evidence>
<dbReference type="GO" id="GO:0008168">
    <property type="term" value="F:methyltransferase activity"/>
    <property type="evidence" value="ECO:0007669"/>
    <property type="project" value="TreeGrafter"/>
</dbReference>